<organism evidence="1 2">
    <name type="scientific">Hyalomma asiaticum</name>
    <name type="common">Tick</name>
    <dbReference type="NCBI Taxonomy" id="266040"/>
    <lineage>
        <taxon>Eukaryota</taxon>
        <taxon>Metazoa</taxon>
        <taxon>Ecdysozoa</taxon>
        <taxon>Arthropoda</taxon>
        <taxon>Chelicerata</taxon>
        <taxon>Arachnida</taxon>
        <taxon>Acari</taxon>
        <taxon>Parasitiformes</taxon>
        <taxon>Ixodida</taxon>
        <taxon>Ixodoidea</taxon>
        <taxon>Ixodidae</taxon>
        <taxon>Hyalomminae</taxon>
        <taxon>Hyalomma</taxon>
    </lineage>
</organism>
<sequence length="153" mass="16011">MSCGPDLDNAEPNNIGVIALFTILDYAESQETRDIVIFVTLVAIAGIYLVVSSKLILDYLEIPGAVSVADVSLQGLPGGTLAPCFRSRSAAGSSGLAVYGHLLARTPAVVVSSKSLEISPSGTKSCQAMPAHHSRFFHHFSCHAPPASPPITH</sequence>
<dbReference type="EMBL" id="CM023487">
    <property type="protein sequence ID" value="KAH6925215.1"/>
    <property type="molecule type" value="Genomic_DNA"/>
</dbReference>
<evidence type="ECO:0000313" key="1">
    <source>
        <dbReference type="EMBL" id="KAH6925215.1"/>
    </source>
</evidence>
<protein>
    <submittedName>
        <fullName evidence="1">Uncharacterized protein</fullName>
    </submittedName>
</protein>
<accession>A0ACB7RS44</accession>
<proteinExistence type="predicted"/>
<evidence type="ECO:0000313" key="2">
    <source>
        <dbReference type="Proteomes" id="UP000821845"/>
    </source>
</evidence>
<keyword evidence="2" id="KW-1185">Reference proteome</keyword>
<reference evidence="1" key="1">
    <citation type="submission" date="2020-05" db="EMBL/GenBank/DDBJ databases">
        <title>Large-scale comparative analyses of tick genomes elucidate their genetic diversity and vector capacities.</title>
        <authorList>
            <person name="Jia N."/>
            <person name="Wang J."/>
            <person name="Shi W."/>
            <person name="Du L."/>
            <person name="Sun Y."/>
            <person name="Zhan W."/>
            <person name="Jiang J."/>
            <person name="Wang Q."/>
            <person name="Zhang B."/>
            <person name="Ji P."/>
            <person name="Sakyi L.B."/>
            <person name="Cui X."/>
            <person name="Yuan T."/>
            <person name="Jiang B."/>
            <person name="Yang W."/>
            <person name="Lam T.T.-Y."/>
            <person name="Chang Q."/>
            <person name="Ding S."/>
            <person name="Wang X."/>
            <person name="Zhu J."/>
            <person name="Ruan X."/>
            <person name="Zhao L."/>
            <person name="Wei J."/>
            <person name="Que T."/>
            <person name="Du C."/>
            <person name="Cheng J."/>
            <person name="Dai P."/>
            <person name="Han X."/>
            <person name="Huang E."/>
            <person name="Gao Y."/>
            <person name="Liu J."/>
            <person name="Shao H."/>
            <person name="Ye R."/>
            <person name="Li L."/>
            <person name="Wei W."/>
            <person name="Wang X."/>
            <person name="Wang C."/>
            <person name="Yang T."/>
            <person name="Huo Q."/>
            <person name="Li W."/>
            <person name="Guo W."/>
            <person name="Chen H."/>
            <person name="Zhou L."/>
            <person name="Ni X."/>
            <person name="Tian J."/>
            <person name="Zhou Y."/>
            <person name="Sheng Y."/>
            <person name="Liu T."/>
            <person name="Pan Y."/>
            <person name="Xia L."/>
            <person name="Li J."/>
            <person name="Zhao F."/>
            <person name="Cao W."/>
        </authorList>
    </citation>
    <scope>NUCLEOTIDE SEQUENCE</scope>
    <source>
        <strain evidence="1">Hyas-2018</strain>
    </source>
</reference>
<gene>
    <name evidence="1" type="ORF">HPB50_001800</name>
</gene>
<name>A0ACB7RS44_HYAAI</name>
<comment type="caution">
    <text evidence="1">The sequence shown here is derived from an EMBL/GenBank/DDBJ whole genome shotgun (WGS) entry which is preliminary data.</text>
</comment>
<dbReference type="Proteomes" id="UP000821845">
    <property type="component" value="Chromosome 7"/>
</dbReference>